<protein>
    <recommendedName>
        <fullName evidence="5">TonB C-terminal domain-containing protein</fullName>
    </recommendedName>
</protein>
<accession>A0A2T9JD78</accession>
<evidence type="ECO:0000259" key="5">
    <source>
        <dbReference type="Pfam" id="PF03544"/>
    </source>
</evidence>
<name>A0A2T9JD78_9CAUL</name>
<organism evidence="6 7">
    <name type="scientific">Caulobacter radicis</name>
    <dbReference type="NCBI Taxonomy" id="2172650"/>
    <lineage>
        <taxon>Bacteria</taxon>
        <taxon>Pseudomonadati</taxon>
        <taxon>Pseudomonadota</taxon>
        <taxon>Alphaproteobacteria</taxon>
        <taxon>Caulobacterales</taxon>
        <taxon>Caulobacteraceae</taxon>
        <taxon>Caulobacter</taxon>
    </lineage>
</organism>
<keyword evidence="4" id="KW-0472">Membrane</keyword>
<evidence type="ECO:0000256" key="2">
    <source>
        <dbReference type="ARBA" id="ARBA00022692"/>
    </source>
</evidence>
<feature type="domain" description="TonB C-terminal" evidence="5">
    <location>
        <begin position="86"/>
        <end position="158"/>
    </location>
</feature>
<comment type="caution">
    <text evidence="6">The sequence shown here is derived from an EMBL/GenBank/DDBJ whole genome shotgun (WGS) entry which is preliminary data.</text>
</comment>
<keyword evidence="7" id="KW-1185">Reference proteome</keyword>
<reference evidence="6 7" key="1">
    <citation type="submission" date="2018-04" db="EMBL/GenBank/DDBJ databases">
        <title>The genome sequence of Caulobacter sp. 736.</title>
        <authorList>
            <person name="Gao J."/>
            <person name="Sun J."/>
        </authorList>
    </citation>
    <scope>NUCLEOTIDE SEQUENCE [LARGE SCALE GENOMIC DNA]</scope>
    <source>
        <strain evidence="6 7">736</strain>
    </source>
</reference>
<dbReference type="AlphaFoldDB" id="A0A2T9JD78"/>
<dbReference type="NCBIfam" id="TIGR01352">
    <property type="entry name" value="tonB_Cterm"/>
    <property type="match status" value="1"/>
</dbReference>
<evidence type="ECO:0000313" key="6">
    <source>
        <dbReference type="EMBL" id="PVM80869.1"/>
    </source>
</evidence>
<evidence type="ECO:0000313" key="7">
    <source>
        <dbReference type="Proteomes" id="UP000244913"/>
    </source>
</evidence>
<dbReference type="InterPro" id="IPR006260">
    <property type="entry name" value="TonB/TolA_C"/>
</dbReference>
<dbReference type="InterPro" id="IPR037682">
    <property type="entry name" value="TonB_C"/>
</dbReference>
<comment type="subcellular location">
    <subcellularLocation>
        <location evidence="1">Membrane</location>
        <topology evidence="1">Single-pass membrane protein</topology>
    </subcellularLocation>
</comment>
<evidence type="ECO:0000256" key="3">
    <source>
        <dbReference type="ARBA" id="ARBA00022989"/>
    </source>
</evidence>
<keyword evidence="2" id="KW-0812">Transmembrane</keyword>
<keyword evidence="3" id="KW-1133">Transmembrane helix</keyword>
<gene>
    <name evidence="6" type="ORF">DDF65_13100</name>
</gene>
<proteinExistence type="predicted"/>
<dbReference type="GO" id="GO:0055085">
    <property type="term" value="P:transmembrane transport"/>
    <property type="evidence" value="ECO:0007669"/>
    <property type="project" value="InterPro"/>
</dbReference>
<dbReference type="Gene3D" id="3.30.1150.10">
    <property type="match status" value="1"/>
</dbReference>
<dbReference type="Pfam" id="PF03544">
    <property type="entry name" value="TonB_C"/>
    <property type="match status" value="1"/>
</dbReference>
<dbReference type="EMBL" id="QDKP01000040">
    <property type="protein sequence ID" value="PVM80869.1"/>
    <property type="molecule type" value="Genomic_DNA"/>
</dbReference>
<dbReference type="SUPFAM" id="SSF74653">
    <property type="entry name" value="TolA/TonB C-terminal domain"/>
    <property type="match status" value="1"/>
</dbReference>
<sequence length="310" mass="32862">MAGSLARTPARAIRSQAWPLPKGVRRDQPEIVSGASMSMRVLVLSAIALPFALLGATAQAQTPAYHRLTGDQVIWNRKPEGGDMAAAYPRAAMDAERGGAAVLECLLTPKGGVADCVVLAETEPAFGEASLKVVRKFGFDPRKAPPEALTGAVVAIPISWGAPNAVAPSTLEYVAGRRAYLMTPTKAGGKIACGTKAAPDQRCDLHDLSWDRQPYLEDTALAVRSVDGGPPVTGLMCTTRPDRQLDGCEPLGEPTDAQLNAMDQLAGMFTAKAEADDKTPLAQGRVMLRFNWPVLRRAVDASRLSPPTKP</sequence>
<evidence type="ECO:0000256" key="1">
    <source>
        <dbReference type="ARBA" id="ARBA00004167"/>
    </source>
</evidence>
<dbReference type="GO" id="GO:0016020">
    <property type="term" value="C:membrane"/>
    <property type="evidence" value="ECO:0007669"/>
    <property type="project" value="UniProtKB-SubCell"/>
</dbReference>
<evidence type="ECO:0000256" key="4">
    <source>
        <dbReference type="ARBA" id="ARBA00023136"/>
    </source>
</evidence>
<dbReference type="Proteomes" id="UP000244913">
    <property type="component" value="Unassembled WGS sequence"/>
</dbReference>